<gene>
    <name evidence="2" type="ORF">GSLYS_00004842001</name>
</gene>
<sequence>MSRLGIAKGKAAEKSKPPTAQTPTATHDIVPGKFNENDWNIMVERDNAEEFGLEIVDDLMENLMSSIYDKYIQCQLLPFTITQARNAITEIVEWYFLARDEGENVQELEAGWAQDEEPEPSATDCWAQGSVPKNHIPVSGPLMEIPEEETPIENLPEKELTPAPEEDDREAAELPDIVSDAEEEETLEQKAVDKEQEIPLEDKKSSDSKLKYKFRPYRGKLKTPRVGKMTESLESTENTAYHEIIELDEKLTASLTMPVSCTSLLRAQNGRPPGNKEVMYDEFGNVVAVVKLDPEKLPTHKVNIKYQLVEPLTETRFDVLKKKSNGKLKKLRSQKNISTDTDPVTKALRMKPDSSHSGPLPPPLKSRRNSSISMKNSTEEILSPVIEEMEVARGVIVKEGGRVKKGPGLYYRKFDILEESQKGMKQISLRITRPGITVTDLLDRATPILRQLGETSPLPPIVPHPPPQRMQPSV</sequence>
<evidence type="ECO:0000256" key="1">
    <source>
        <dbReference type="SAM" id="MobiDB-lite"/>
    </source>
</evidence>
<feature type="region of interest" description="Disordered" evidence="1">
    <location>
        <begin position="149"/>
        <end position="204"/>
    </location>
</feature>
<feature type="region of interest" description="Disordered" evidence="1">
    <location>
        <begin position="1"/>
        <end position="28"/>
    </location>
</feature>
<comment type="caution">
    <text evidence="2">The sequence shown here is derived from an EMBL/GenBank/DDBJ whole genome shotgun (WGS) entry which is preliminary data.</text>
</comment>
<dbReference type="PANTHER" id="PTHR34438:SF1">
    <property type="entry name" value="CHROMOSOME 2 OPEN READING FRAME 81"/>
    <property type="match status" value="1"/>
</dbReference>
<feature type="region of interest" description="Disordered" evidence="1">
    <location>
        <begin position="328"/>
        <end position="376"/>
    </location>
</feature>
<dbReference type="Proteomes" id="UP001497497">
    <property type="component" value="Unassembled WGS sequence"/>
</dbReference>
<dbReference type="EMBL" id="CAXITT010000074">
    <property type="protein sequence ID" value="CAL1530717.1"/>
    <property type="molecule type" value="Genomic_DNA"/>
</dbReference>
<protein>
    <submittedName>
        <fullName evidence="2">Uncharacterized protein</fullName>
    </submittedName>
</protein>
<dbReference type="AlphaFoldDB" id="A0AAV2HBD1"/>
<evidence type="ECO:0000313" key="3">
    <source>
        <dbReference type="Proteomes" id="UP001497497"/>
    </source>
</evidence>
<organism evidence="2 3">
    <name type="scientific">Lymnaea stagnalis</name>
    <name type="common">Great pond snail</name>
    <name type="synonym">Helix stagnalis</name>
    <dbReference type="NCBI Taxonomy" id="6523"/>
    <lineage>
        <taxon>Eukaryota</taxon>
        <taxon>Metazoa</taxon>
        <taxon>Spiralia</taxon>
        <taxon>Lophotrochozoa</taxon>
        <taxon>Mollusca</taxon>
        <taxon>Gastropoda</taxon>
        <taxon>Heterobranchia</taxon>
        <taxon>Euthyneura</taxon>
        <taxon>Panpulmonata</taxon>
        <taxon>Hygrophila</taxon>
        <taxon>Lymnaeoidea</taxon>
        <taxon>Lymnaeidae</taxon>
        <taxon>Lymnaea</taxon>
    </lineage>
</organism>
<reference evidence="2 3" key="1">
    <citation type="submission" date="2024-04" db="EMBL/GenBank/DDBJ databases">
        <authorList>
            <consortium name="Genoscope - CEA"/>
            <person name="William W."/>
        </authorList>
    </citation>
    <scope>NUCLEOTIDE SEQUENCE [LARGE SCALE GENOMIC DNA]</scope>
</reference>
<evidence type="ECO:0000313" key="2">
    <source>
        <dbReference type="EMBL" id="CAL1530717.1"/>
    </source>
</evidence>
<keyword evidence="3" id="KW-1185">Reference proteome</keyword>
<dbReference type="PANTHER" id="PTHR34438">
    <property type="entry name" value="SI:DKEY-97L20.6"/>
    <property type="match status" value="1"/>
</dbReference>
<name>A0AAV2HBD1_LYMST</name>
<dbReference type="Pfam" id="PF15479">
    <property type="entry name" value="DUF4639"/>
    <property type="match status" value="1"/>
</dbReference>
<feature type="region of interest" description="Disordered" evidence="1">
    <location>
        <begin position="453"/>
        <end position="474"/>
    </location>
</feature>
<feature type="compositionally biased region" description="Pro residues" evidence="1">
    <location>
        <begin position="457"/>
        <end position="474"/>
    </location>
</feature>
<accession>A0AAV2HBD1</accession>
<proteinExistence type="predicted"/>
<dbReference type="InterPro" id="IPR028042">
    <property type="entry name" value="DUF4639"/>
</dbReference>
<feature type="compositionally biased region" description="Basic and acidic residues" evidence="1">
    <location>
        <begin position="187"/>
        <end position="204"/>
    </location>
</feature>